<evidence type="ECO:0000259" key="4">
    <source>
        <dbReference type="Pfam" id="PF21771"/>
    </source>
</evidence>
<feature type="domain" description="Cilia- and flagella-associated protein 58 central coiled coil" evidence="4">
    <location>
        <begin position="358"/>
        <end position="658"/>
    </location>
</feature>
<evidence type="ECO:0000256" key="3">
    <source>
        <dbReference type="SAM" id="MobiDB-lite"/>
    </source>
</evidence>
<dbReference type="InParanoid" id="A0A668A5X4"/>
<sequence length="870" mass="101909">MEKLENIDTVEQLEAESALRSMERESELALSELARDERMDHIRVHIEKVTHALRKSHNNENRLMARCKQLNAKIASMSAKAHADNRRAELTQTELKSVKGDLDKTWKKLYDTEDLAESRRTAILELEEKLTSQAKMHEDQASISTSLTHKTLMEVTSSRDELCVKVQTLEENLLAAKAEMQSQRETDEKKIIKLRQECQAAWDSIKNSQQPMEINTLKREVKRLHTDLEASKMEAEAQILECQSAKESQQKTEQELNKKKLLIDQIIQQLGQEQLNHTKLQKESKQLSQANKKLSSENQQITKELETKKDHIKKMRLELKTVNKKNMDIQKQLHQMKNEQENITNLKAKIKTLEVKLEASHIEEETGRKSLDAMIKEKDSLTRHIIKVEQENEEQESLIKLQKQEKSSMEQQIHKYHQQAKSQEETIKQLENDCACYVNEKNSLKKQMQLLQNKLASTGVDITVLKDRITGRENEIQKCEKEFLSVKLANLELQKDLAERNERIKTMALELESKDKCLANLWHRDDQWMSAPDEAEEKCLELTEENTELKKERCLLRKKIEQLNKDIISHKTNEQILHKINVDDDAEKARLQKKVDQISRERYLLGKQLLHRNDERTLLHQKVKILQSLLTKGQNHYNQRVDEILLLKMENKRLYSETSKSSRDISNLKANLLETQDLLLHERKQAPYLRKMNDQPVAWVHQWRLDASKFELVQKIRLLQKQLITKTQEVADLMVSLQEKEKSYEELEKKMARRPGPEVAMQLQQSKWKIRDLDKKCKALTAQVRMYHSEREKHKVETFKLINERDNMKRNYLAEKQCNRVQLAKAKDQLPSLKLPMINNKPRFTGGGFKVSSPSRPNPNSHFSLSMSNH</sequence>
<keyword evidence="1 2" id="KW-0175">Coiled coil</keyword>
<evidence type="ECO:0000313" key="5">
    <source>
        <dbReference type="Ensembl" id="ENSMMDP00005043254.1"/>
    </source>
</evidence>
<dbReference type="Pfam" id="PF21771">
    <property type="entry name" value="CFAP58_CC"/>
    <property type="match status" value="1"/>
</dbReference>
<evidence type="ECO:0000256" key="2">
    <source>
        <dbReference type="SAM" id="Coils"/>
    </source>
</evidence>
<name>A0A668A5X4_9TELE</name>
<reference evidence="5" key="1">
    <citation type="submission" date="2019-06" db="EMBL/GenBank/DDBJ databases">
        <authorList>
            <consortium name="Wellcome Sanger Institute Data Sharing"/>
        </authorList>
    </citation>
    <scope>NUCLEOTIDE SEQUENCE [LARGE SCALE GENOMIC DNA]</scope>
</reference>
<dbReference type="AlphaFoldDB" id="A0A668A5X4"/>
<gene>
    <name evidence="5" type="primary">LOC115380174</name>
</gene>
<dbReference type="InterPro" id="IPR049270">
    <property type="entry name" value="CFAP58_CC"/>
</dbReference>
<feature type="region of interest" description="Disordered" evidence="3">
    <location>
        <begin position="844"/>
        <end position="870"/>
    </location>
</feature>
<evidence type="ECO:0000256" key="1">
    <source>
        <dbReference type="ARBA" id="ARBA00023054"/>
    </source>
</evidence>
<accession>A0A668A5X4</accession>
<feature type="compositionally biased region" description="Polar residues" evidence="3">
    <location>
        <begin position="852"/>
        <end position="870"/>
    </location>
</feature>
<dbReference type="Proteomes" id="UP000472263">
    <property type="component" value="Chromosome 21"/>
</dbReference>
<dbReference type="GeneTree" id="ENSGT00530000063534"/>
<dbReference type="GeneID" id="115380174"/>
<dbReference type="PANTHER" id="PTHR32083:SF0">
    <property type="entry name" value="CILIA AND FLAGELLA-ASSOCIATED PROTEIN 58"/>
    <property type="match status" value="1"/>
</dbReference>
<dbReference type="GO" id="GO:0005856">
    <property type="term" value="C:cytoskeleton"/>
    <property type="evidence" value="ECO:0007669"/>
    <property type="project" value="TreeGrafter"/>
</dbReference>
<keyword evidence="6" id="KW-1185">Reference proteome</keyword>
<organism evidence="5 6">
    <name type="scientific">Myripristis murdjan</name>
    <name type="common">pinecone soldierfish</name>
    <dbReference type="NCBI Taxonomy" id="586833"/>
    <lineage>
        <taxon>Eukaryota</taxon>
        <taxon>Metazoa</taxon>
        <taxon>Chordata</taxon>
        <taxon>Craniata</taxon>
        <taxon>Vertebrata</taxon>
        <taxon>Euteleostomi</taxon>
        <taxon>Actinopterygii</taxon>
        <taxon>Neopterygii</taxon>
        <taxon>Teleostei</taxon>
        <taxon>Neoteleostei</taxon>
        <taxon>Acanthomorphata</taxon>
        <taxon>Holocentriformes</taxon>
        <taxon>Holocentridae</taxon>
        <taxon>Myripristis</taxon>
    </lineage>
</organism>
<dbReference type="PANTHER" id="PTHR32083">
    <property type="entry name" value="CILIA AND FLAGELLA-ASSOCIATED PROTEIN 58-RELATED"/>
    <property type="match status" value="1"/>
</dbReference>
<feature type="coiled-coil region" evidence="2">
    <location>
        <begin position="159"/>
        <end position="501"/>
    </location>
</feature>
<evidence type="ECO:0000313" key="6">
    <source>
        <dbReference type="Proteomes" id="UP000472263"/>
    </source>
</evidence>
<dbReference type="RefSeq" id="XP_029937123.1">
    <property type="nucleotide sequence ID" value="XM_030081263.1"/>
</dbReference>
<dbReference type="OrthoDB" id="264785at2759"/>
<reference evidence="5" key="3">
    <citation type="submission" date="2025-09" db="UniProtKB">
        <authorList>
            <consortium name="Ensembl"/>
        </authorList>
    </citation>
    <scope>IDENTIFICATION</scope>
</reference>
<reference evidence="5" key="2">
    <citation type="submission" date="2025-08" db="UniProtKB">
        <authorList>
            <consortium name="Ensembl"/>
        </authorList>
    </citation>
    <scope>IDENTIFICATION</scope>
</reference>
<proteinExistence type="predicted"/>
<protein>
    <submittedName>
        <fullName evidence="5">Cilia- and flagella-associated protein 58-like</fullName>
    </submittedName>
</protein>
<dbReference type="Ensembl" id="ENSMMDT00005044124.1">
    <property type="protein sequence ID" value="ENSMMDP00005043254.1"/>
    <property type="gene ID" value="ENSMMDG00005019895.1"/>
</dbReference>
<feature type="coiled-coil region" evidence="2">
    <location>
        <begin position="730"/>
        <end position="783"/>
    </location>
</feature>